<sequence length="184" mass="20612">MRIDSSLNVLLCGILLLTTASCSSVFRVDPNDPLEVNEEVAVERDPFKNIMYFHGPVISNAADNGSDAPEVEDIELHARTEQNRPTRYFLRITDYYDGDWRGFDQAFDLAGEKFHALAVMHNVNCTLFCGYDEMLDIELSRKYLDDHAHTGITMRLYGPSSAASAPFTLPAGYIQGFLKGSYSD</sequence>
<dbReference type="OrthoDB" id="5577553at2"/>
<dbReference type="AlphaFoldDB" id="A0A5Q0BBS1"/>
<evidence type="ECO:0000313" key="1">
    <source>
        <dbReference type="EMBL" id="QFY41393.1"/>
    </source>
</evidence>
<dbReference type="Proteomes" id="UP000325755">
    <property type="component" value="Chromosome"/>
</dbReference>
<organism evidence="1 2">
    <name type="scientific">Candidatus Methylospira mobilis</name>
    <dbReference type="NCBI Taxonomy" id="1808979"/>
    <lineage>
        <taxon>Bacteria</taxon>
        <taxon>Pseudomonadati</taxon>
        <taxon>Pseudomonadota</taxon>
        <taxon>Gammaproteobacteria</taxon>
        <taxon>Methylococcales</taxon>
        <taxon>Methylococcaceae</taxon>
        <taxon>Candidatus Methylospira</taxon>
    </lineage>
</organism>
<evidence type="ECO:0000313" key="2">
    <source>
        <dbReference type="Proteomes" id="UP000325755"/>
    </source>
</evidence>
<keyword evidence="2" id="KW-1185">Reference proteome</keyword>
<accession>A0A5Q0BBS1</accession>
<dbReference type="InParanoid" id="A0A5Q0BBS1"/>
<gene>
    <name evidence="1" type="ORF">F6R98_01100</name>
</gene>
<dbReference type="EMBL" id="CP044205">
    <property type="protein sequence ID" value="QFY41393.1"/>
    <property type="molecule type" value="Genomic_DNA"/>
</dbReference>
<name>A0A5Q0BBS1_9GAMM</name>
<dbReference type="KEGG" id="mmob:F6R98_01100"/>
<proteinExistence type="predicted"/>
<dbReference type="PROSITE" id="PS51257">
    <property type="entry name" value="PROKAR_LIPOPROTEIN"/>
    <property type="match status" value="1"/>
</dbReference>
<protein>
    <submittedName>
        <fullName evidence="1">Uncharacterized protein</fullName>
    </submittedName>
</protein>
<reference evidence="1 2" key="1">
    <citation type="submission" date="2019-09" db="EMBL/GenBank/DDBJ databases">
        <title>Ecophysiology of the spiral-shaped methanotroph Methylospira mobilis as revealed by the complete genome sequence.</title>
        <authorList>
            <person name="Oshkin I.Y."/>
            <person name="Dedysh S.N."/>
            <person name="Miroshnikov K."/>
            <person name="Danilova O.V."/>
            <person name="Hakobyan A."/>
            <person name="Liesack W."/>
        </authorList>
    </citation>
    <scope>NUCLEOTIDE SEQUENCE [LARGE SCALE GENOMIC DNA]</scope>
    <source>
        <strain evidence="1 2">Shm1</strain>
    </source>
</reference>
<dbReference type="RefSeq" id="WP_153247373.1">
    <property type="nucleotide sequence ID" value="NZ_CP044205.1"/>
</dbReference>